<organism evidence="3 4">
    <name type="scientific">Agromyces kandeliae</name>
    <dbReference type="NCBI Taxonomy" id="2666141"/>
    <lineage>
        <taxon>Bacteria</taxon>
        <taxon>Bacillati</taxon>
        <taxon>Actinomycetota</taxon>
        <taxon>Actinomycetes</taxon>
        <taxon>Micrococcales</taxon>
        <taxon>Microbacteriaceae</taxon>
        <taxon>Agromyces</taxon>
    </lineage>
</organism>
<proteinExistence type="predicted"/>
<keyword evidence="2" id="KW-0812">Transmembrane</keyword>
<comment type="caution">
    <text evidence="3">The sequence shown here is derived from an EMBL/GenBank/DDBJ whole genome shotgun (WGS) entry which is preliminary data.</text>
</comment>
<gene>
    <name evidence="3" type="ORF">GJR97_07215</name>
</gene>
<feature type="transmembrane region" description="Helical" evidence="2">
    <location>
        <begin position="6"/>
        <end position="23"/>
    </location>
</feature>
<evidence type="ECO:0000256" key="1">
    <source>
        <dbReference type="SAM" id="MobiDB-lite"/>
    </source>
</evidence>
<dbReference type="AlphaFoldDB" id="A0A6L5R0D7"/>
<keyword evidence="4" id="KW-1185">Reference proteome</keyword>
<evidence type="ECO:0000256" key="2">
    <source>
        <dbReference type="SAM" id="Phobius"/>
    </source>
</evidence>
<protein>
    <submittedName>
        <fullName evidence="3">Uncharacterized protein</fullName>
    </submittedName>
</protein>
<accession>A0A6L5R0D7</accession>
<evidence type="ECO:0000313" key="4">
    <source>
        <dbReference type="Proteomes" id="UP000476511"/>
    </source>
</evidence>
<feature type="compositionally biased region" description="Acidic residues" evidence="1">
    <location>
        <begin position="36"/>
        <end position="48"/>
    </location>
</feature>
<name>A0A6L5R0D7_9MICO</name>
<dbReference type="EMBL" id="WKJD01000012">
    <property type="protein sequence ID" value="MRX43516.1"/>
    <property type="molecule type" value="Genomic_DNA"/>
</dbReference>
<keyword evidence="2" id="KW-1133">Transmembrane helix</keyword>
<dbReference type="Proteomes" id="UP000476511">
    <property type="component" value="Unassembled WGS sequence"/>
</dbReference>
<evidence type="ECO:0000313" key="3">
    <source>
        <dbReference type="EMBL" id="MRX43516.1"/>
    </source>
</evidence>
<sequence length="67" mass="7469">MDWTFWVAGIVIVGLVIVTQVFFHESRWSRRPRDEEQVDAEASGDDSPGDPPSDPPPNGSADDDRSR</sequence>
<feature type="compositionally biased region" description="Pro residues" evidence="1">
    <location>
        <begin position="49"/>
        <end position="58"/>
    </location>
</feature>
<dbReference type="RefSeq" id="WP_154345836.1">
    <property type="nucleotide sequence ID" value="NZ_WKJD01000012.1"/>
</dbReference>
<feature type="region of interest" description="Disordered" evidence="1">
    <location>
        <begin position="28"/>
        <end position="67"/>
    </location>
</feature>
<reference evidence="3 4" key="1">
    <citation type="submission" date="2019-11" db="EMBL/GenBank/DDBJ databases">
        <title>Agromyces kandeliae sp. nov., isolated from mangrove soil.</title>
        <authorList>
            <person name="Wang R."/>
        </authorList>
    </citation>
    <scope>NUCLEOTIDE SEQUENCE [LARGE SCALE GENOMIC DNA]</scope>
    <source>
        <strain evidence="3 4">Q22</strain>
    </source>
</reference>
<keyword evidence="2" id="KW-0472">Membrane</keyword>